<evidence type="ECO:0000256" key="1">
    <source>
        <dbReference type="ARBA" id="ARBA00022448"/>
    </source>
</evidence>
<dbReference type="EMBL" id="JARPWY010000075">
    <property type="protein sequence ID" value="MDT2516313.1"/>
    <property type="molecule type" value="Genomic_DNA"/>
</dbReference>
<dbReference type="CDD" id="cd00211">
    <property type="entry name" value="PTS_IIA_fru"/>
    <property type="match status" value="1"/>
</dbReference>
<reference evidence="7 11" key="2">
    <citation type="submission" date="2023-03" db="EMBL/GenBank/DDBJ databases">
        <authorList>
            <person name="Shen W."/>
            <person name="Cai J."/>
        </authorList>
    </citation>
    <scope>NUCLEOTIDE SEQUENCE</scope>
    <source>
        <strain evidence="7">P33-2</strain>
        <strain evidence="8 11">Y2</strain>
    </source>
</reference>
<dbReference type="PANTHER" id="PTHR47738">
    <property type="entry name" value="PTS SYSTEM FRUCTOSE-LIKE EIIA COMPONENT-RELATED"/>
    <property type="match status" value="1"/>
</dbReference>
<evidence type="ECO:0000313" key="7">
    <source>
        <dbReference type="EMBL" id="MDT2401207.1"/>
    </source>
</evidence>
<evidence type="ECO:0000256" key="3">
    <source>
        <dbReference type="ARBA" id="ARBA00022597"/>
    </source>
</evidence>
<dbReference type="AlphaFoldDB" id="A0A2N8PTF7"/>
<dbReference type="EMBL" id="JARPWH010000004">
    <property type="protein sequence ID" value="MDT2401207.1"/>
    <property type="molecule type" value="Genomic_DNA"/>
</dbReference>
<evidence type="ECO:0000259" key="6">
    <source>
        <dbReference type="PROSITE" id="PS51094"/>
    </source>
</evidence>
<dbReference type="Pfam" id="PF00359">
    <property type="entry name" value="PTS_EIIA_2"/>
    <property type="match status" value="1"/>
</dbReference>
<dbReference type="Gene3D" id="3.40.930.10">
    <property type="entry name" value="Mannitol-specific EII, Chain A"/>
    <property type="match status" value="1"/>
</dbReference>
<keyword evidence="1" id="KW-0813">Transport</keyword>
<dbReference type="PROSITE" id="PS51094">
    <property type="entry name" value="PTS_EIIA_TYPE_2"/>
    <property type="match status" value="1"/>
</dbReference>
<evidence type="ECO:0000313" key="8">
    <source>
        <dbReference type="EMBL" id="MDT2516313.1"/>
    </source>
</evidence>
<evidence type="ECO:0000313" key="11">
    <source>
        <dbReference type="Proteomes" id="UP001264335"/>
    </source>
</evidence>
<keyword evidence="3 9" id="KW-0762">Sugar transport</keyword>
<dbReference type="InterPro" id="IPR016152">
    <property type="entry name" value="PTrfase/Anion_transptr"/>
</dbReference>
<dbReference type="SUPFAM" id="SSF55804">
    <property type="entry name" value="Phoshotransferase/anion transport protein"/>
    <property type="match status" value="1"/>
</dbReference>
<comment type="caution">
    <text evidence="9">The sequence shown here is derived from an EMBL/GenBank/DDBJ whole genome shotgun (WGS) entry which is preliminary data.</text>
</comment>
<sequence>MMCCLENLGVSKMEKVQENSKGVITTDLIFLDSDLDNQEEAIQHIVDTAEFVGYVEDADTLFQAVMKREDEVPTAIGYDIAIPHGKTEAVLKPFIAFLRVKQPFQWAKENEEMVRLVFLIGVPQNSESKMHLKFISQLSKKLLDDDFRNKLLKETDKHKIYEHLSSIEI</sequence>
<dbReference type="GO" id="GO:0008982">
    <property type="term" value="F:protein-N(PI)-phosphohistidine-sugar phosphotransferase activity"/>
    <property type="evidence" value="ECO:0007669"/>
    <property type="project" value="InterPro"/>
</dbReference>
<organism evidence="9 10">
    <name type="scientific">Enterococcus avium</name>
    <name type="common">Streptococcus avium</name>
    <dbReference type="NCBI Taxonomy" id="33945"/>
    <lineage>
        <taxon>Bacteria</taxon>
        <taxon>Bacillati</taxon>
        <taxon>Bacillota</taxon>
        <taxon>Bacilli</taxon>
        <taxon>Lactobacillales</taxon>
        <taxon>Enterococcaceae</taxon>
        <taxon>Enterococcus</taxon>
    </lineage>
</organism>
<evidence type="ECO:0000313" key="10">
    <source>
        <dbReference type="Proteomes" id="UP000288388"/>
    </source>
</evidence>
<keyword evidence="2" id="KW-0597">Phosphoprotein</keyword>
<dbReference type="Proteomes" id="UP000288388">
    <property type="component" value="Unassembled WGS sequence"/>
</dbReference>
<dbReference type="EMBL" id="RYZS01000002">
    <property type="protein sequence ID" value="RVU92433.1"/>
    <property type="molecule type" value="Genomic_DNA"/>
</dbReference>
<evidence type="ECO:0000256" key="2">
    <source>
        <dbReference type="ARBA" id="ARBA00022553"/>
    </source>
</evidence>
<dbReference type="Proteomes" id="UP001264335">
    <property type="component" value="Unassembled WGS sequence"/>
</dbReference>
<dbReference type="RefSeq" id="WP_048719086.1">
    <property type="nucleotide sequence ID" value="NZ_JADPDV010000006.1"/>
</dbReference>
<dbReference type="GO" id="GO:0016020">
    <property type="term" value="C:membrane"/>
    <property type="evidence" value="ECO:0007669"/>
    <property type="project" value="InterPro"/>
</dbReference>
<gene>
    <name evidence="9" type="ORF">EK398_18070</name>
    <name evidence="7" type="ORF">P7D43_02380</name>
    <name evidence="8" type="ORF">P7D79_18985</name>
</gene>
<proteinExistence type="predicted"/>
<dbReference type="InterPro" id="IPR002178">
    <property type="entry name" value="PTS_EIIA_type-2_dom"/>
</dbReference>
<evidence type="ECO:0000313" key="9">
    <source>
        <dbReference type="EMBL" id="RVU92433.1"/>
    </source>
</evidence>
<reference evidence="9 10" key="1">
    <citation type="submission" date="2018-12" db="EMBL/GenBank/DDBJ databases">
        <title>A novel vanA-carrying plasmid in a clinical isolate of Enterococcus avium.</title>
        <authorList>
            <person name="Bernasconi O.J."/>
            <person name="Luzzaro F."/>
            <person name="Endimiani A."/>
        </authorList>
    </citation>
    <scope>NUCLEOTIDE SEQUENCE [LARGE SCALE GENOMIC DNA]</scope>
    <source>
        <strain evidence="9 10">LC0559/18</strain>
    </source>
</reference>
<dbReference type="InterPro" id="IPR051541">
    <property type="entry name" value="PTS_SugarTrans_NitroReg"/>
</dbReference>
<accession>A0A2N8PTF7</accession>
<keyword evidence="5" id="KW-0598">Phosphotransferase system</keyword>
<dbReference type="Proteomes" id="UP001260773">
    <property type="component" value="Unassembled WGS sequence"/>
</dbReference>
<dbReference type="GeneID" id="69570273"/>
<dbReference type="NCBIfam" id="TIGR00848">
    <property type="entry name" value="fruA"/>
    <property type="match status" value="1"/>
</dbReference>
<dbReference type="InterPro" id="IPR004715">
    <property type="entry name" value="PTS_IIA_fruc"/>
</dbReference>
<evidence type="ECO:0000256" key="4">
    <source>
        <dbReference type="ARBA" id="ARBA00022679"/>
    </source>
</evidence>
<dbReference type="GO" id="GO:0009401">
    <property type="term" value="P:phosphoenolpyruvate-dependent sugar phosphotransferase system"/>
    <property type="evidence" value="ECO:0007669"/>
    <property type="project" value="UniProtKB-KW"/>
</dbReference>
<feature type="domain" description="PTS EIIA type-2" evidence="6">
    <location>
        <begin position="22"/>
        <end position="167"/>
    </location>
</feature>
<name>A0A2N8PTF7_ENTAV</name>
<dbReference type="PANTHER" id="PTHR47738:SF2">
    <property type="entry name" value="PTS SYSTEM FRUCTOSE-LIKE EIIA COMPONENT"/>
    <property type="match status" value="1"/>
</dbReference>
<dbReference type="PROSITE" id="PS00372">
    <property type="entry name" value="PTS_EIIA_TYPE_2_HIS"/>
    <property type="match status" value="1"/>
</dbReference>
<keyword evidence="4" id="KW-0808">Transferase</keyword>
<protein>
    <submittedName>
        <fullName evidence="9">PTS sugar transporter subunit IIA</fullName>
    </submittedName>
</protein>
<evidence type="ECO:0000256" key="5">
    <source>
        <dbReference type="ARBA" id="ARBA00022683"/>
    </source>
</evidence>